<feature type="region of interest" description="Disordered" evidence="1">
    <location>
        <begin position="1"/>
        <end position="22"/>
    </location>
</feature>
<keyword evidence="3" id="KW-1185">Reference proteome</keyword>
<dbReference type="RefSeq" id="WP_243801715.1">
    <property type="nucleotide sequence ID" value="NZ_JALHAT010000031.1"/>
</dbReference>
<dbReference type="Proteomes" id="UP001162802">
    <property type="component" value="Unassembled WGS sequence"/>
</dbReference>
<comment type="caution">
    <text evidence="2">The sequence shown here is derived from an EMBL/GenBank/DDBJ whole genome shotgun (WGS) entry which is preliminary data.</text>
</comment>
<reference evidence="2" key="1">
    <citation type="submission" date="2022-03" db="EMBL/GenBank/DDBJ databases">
        <title>Identification of a novel bacterium isolated from mangrove sediments.</title>
        <authorList>
            <person name="Pan X."/>
        </authorList>
    </citation>
    <scope>NUCLEOTIDE SEQUENCE</scope>
    <source>
        <strain evidence="2">B2637</strain>
    </source>
</reference>
<name>A0ABT0AFU3_9SPHN</name>
<evidence type="ECO:0000256" key="1">
    <source>
        <dbReference type="SAM" id="MobiDB-lite"/>
    </source>
</evidence>
<evidence type="ECO:0008006" key="4">
    <source>
        <dbReference type="Google" id="ProtNLM"/>
    </source>
</evidence>
<accession>A0ABT0AFU3</accession>
<evidence type="ECO:0000313" key="2">
    <source>
        <dbReference type="EMBL" id="MCJ1962070.1"/>
    </source>
</evidence>
<protein>
    <recommendedName>
        <fullName evidence="4">HTH psq-type domain-containing protein</fullName>
    </recommendedName>
</protein>
<dbReference type="EMBL" id="JALHAT010000031">
    <property type="protein sequence ID" value="MCJ1962070.1"/>
    <property type="molecule type" value="Genomic_DNA"/>
</dbReference>
<proteinExistence type="predicted"/>
<organism evidence="2 3">
    <name type="scientific">Novosphingobium mangrovi</name>
    <name type="common">ex Hu et al. 2023</name>
    <dbReference type="NCBI Taxonomy" id="2930094"/>
    <lineage>
        <taxon>Bacteria</taxon>
        <taxon>Pseudomonadati</taxon>
        <taxon>Pseudomonadota</taxon>
        <taxon>Alphaproteobacteria</taxon>
        <taxon>Sphingomonadales</taxon>
        <taxon>Sphingomonadaceae</taxon>
        <taxon>Novosphingobium</taxon>
    </lineage>
</organism>
<gene>
    <name evidence="2" type="ORF">MTR65_15355</name>
</gene>
<sequence length="195" mass="21316">MPNKNKADLGEWEGPASFEPDPEHVGPAMMAHHALSGALSGGQERAAETVAWAAKLIASQLQAPGMDDSNGLPSVAASVAIDDARMLLEMVAELFCDDAVLPDESAVFIYSAELKRARGRPARPQSGLEKLGWWYVAKEVEELIEQDGDLLKVAVGKVAKRLGLNDSTVAGWYRKRRAQIEQSPRRPRRERNSDN</sequence>
<evidence type="ECO:0000313" key="3">
    <source>
        <dbReference type="Proteomes" id="UP001162802"/>
    </source>
</evidence>